<dbReference type="InterPro" id="IPR006544">
    <property type="entry name" value="P-type_TPase_V"/>
</dbReference>
<comment type="similarity">
    <text evidence="2">Belongs to the cation transport ATPase (P-type) (TC 3.A.3) family. Type V subfamily.</text>
</comment>
<protein>
    <submittedName>
        <fullName evidence="18">Manganese-transporting ATPase 13A1</fullName>
    </submittedName>
</protein>
<keyword evidence="10" id="KW-0460">Magnesium</keyword>
<dbReference type="PANTHER" id="PTHR45630">
    <property type="entry name" value="CATION-TRANSPORTING ATPASE-RELATED"/>
    <property type="match status" value="1"/>
</dbReference>
<keyword evidence="4" id="KW-0597">Phosphoprotein</keyword>
<dbReference type="GO" id="GO:0046872">
    <property type="term" value="F:metal ion binding"/>
    <property type="evidence" value="ECO:0007669"/>
    <property type="project" value="UniProtKB-KW"/>
</dbReference>
<feature type="compositionally biased region" description="Basic and acidic residues" evidence="14">
    <location>
        <begin position="781"/>
        <end position="791"/>
    </location>
</feature>
<dbReference type="GO" id="GO:0016887">
    <property type="term" value="F:ATP hydrolysis activity"/>
    <property type="evidence" value="ECO:0007669"/>
    <property type="project" value="InterPro"/>
</dbReference>
<keyword evidence="8" id="KW-0256">Endoplasmic reticulum</keyword>
<evidence type="ECO:0000256" key="8">
    <source>
        <dbReference type="ARBA" id="ARBA00022824"/>
    </source>
</evidence>
<dbReference type="Gene3D" id="3.40.50.1000">
    <property type="entry name" value="HAD superfamily/HAD-like"/>
    <property type="match status" value="1"/>
</dbReference>
<feature type="transmembrane region" description="Helical" evidence="15">
    <location>
        <begin position="62"/>
        <end position="85"/>
    </location>
</feature>
<keyword evidence="11" id="KW-1278">Translocase</keyword>
<feature type="domain" description="P-type ATPase A" evidence="16">
    <location>
        <begin position="263"/>
        <end position="386"/>
    </location>
</feature>
<dbReference type="InterPro" id="IPR047820">
    <property type="entry name" value="P5A-type_ATPase"/>
</dbReference>
<dbReference type="AlphaFoldDB" id="A0A2G9S1H3"/>
<evidence type="ECO:0000256" key="2">
    <source>
        <dbReference type="ARBA" id="ARBA00006000"/>
    </source>
</evidence>
<dbReference type="Proteomes" id="UP000228934">
    <property type="component" value="Unassembled WGS sequence"/>
</dbReference>
<dbReference type="GO" id="GO:0140569">
    <property type="term" value="P:extraction of mislocalized protein from ER membrane"/>
    <property type="evidence" value="ECO:0007669"/>
    <property type="project" value="TreeGrafter"/>
</dbReference>
<keyword evidence="6" id="KW-0479">Metal-binding</keyword>
<dbReference type="SUPFAM" id="SSF81653">
    <property type="entry name" value="Calcium ATPase, transduction domain A"/>
    <property type="match status" value="1"/>
</dbReference>
<dbReference type="FunFam" id="3.40.50.1000:FF:000056">
    <property type="entry name" value="Cation-transporting ATPase"/>
    <property type="match status" value="1"/>
</dbReference>
<feature type="transmembrane region" description="Helical" evidence="15">
    <location>
        <begin position="999"/>
        <end position="1017"/>
    </location>
</feature>
<dbReference type="CDD" id="cd07543">
    <property type="entry name" value="P-type_ATPase_cation"/>
    <property type="match status" value="1"/>
</dbReference>
<keyword evidence="19" id="KW-1185">Reference proteome</keyword>
<dbReference type="FunFam" id="2.70.150.10:FF:000015">
    <property type="entry name" value="Cation-transporting ATPase"/>
    <property type="match status" value="1"/>
</dbReference>
<evidence type="ECO:0000256" key="3">
    <source>
        <dbReference type="ARBA" id="ARBA00022448"/>
    </source>
</evidence>
<feature type="transmembrane region" description="Helical" evidence="15">
    <location>
        <begin position="31"/>
        <end position="50"/>
    </location>
</feature>
<dbReference type="SUPFAM" id="SSF81660">
    <property type="entry name" value="Metal cation-transporting ATPase, ATP-binding domain N"/>
    <property type="match status" value="1"/>
</dbReference>
<keyword evidence="5 15" id="KW-0812">Transmembrane</keyword>
<dbReference type="InterPro" id="IPR057255">
    <property type="entry name" value="2TM_P5A-ATPase"/>
</dbReference>
<dbReference type="GO" id="GO:0005789">
    <property type="term" value="C:endoplasmic reticulum membrane"/>
    <property type="evidence" value="ECO:0007669"/>
    <property type="project" value="UniProtKB-SubCell"/>
</dbReference>
<dbReference type="GO" id="GO:0140567">
    <property type="term" value="F:membrane protein dislocase activity"/>
    <property type="evidence" value="ECO:0007669"/>
    <property type="project" value="TreeGrafter"/>
</dbReference>
<dbReference type="InterPro" id="IPR001757">
    <property type="entry name" value="P_typ_ATPase"/>
</dbReference>
<feature type="transmembrane region" description="Helical" evidence="15">
    <location>
        <begin position="1029"/>
        <end position="1048"/>
    </location>
</feature>
<evidence type="ECO:0000256" key="13">
    <source>
        <dbReference type="ARBA" id="ARBA00023136"/>
    </source>
</evidence>
<evidence type="ECO:0000256" key="15">
    <source>
        <dbReference type="SAM" id="Phobius"/>
    </source>
</evidence>
<organism evidence="18 19">
    <name type="scientific">Aquarana catesbeiana</name>
    <name type="common">American bullfrog</name>
    <name type="synonym">Rana catesbeiana</name>
    <dbReference type="NCBI Taxonomy" id="8400"/>
    <lineage>
        <taxon>Eukaryota</taxon>
        <taxon>Metazoa</taxon>
        <taxon>Chordata</taxon>
        <taxon>Craniata</taxon>
        <taxon>Vertebrata</taxon>
        <taxon>Euteleostomi</taxon>
        <taxon>Amphibia</taxon>
        <taxon>Batrachia</taxon>
        <taxon>Anura</taxon>
        <taxon>Neobatrachia</taxon>
        <taxon>Ranoidea</taxon>
        <taxon>Ranidae</taxon>
        <taxon>Aquarana</taxon>
    </lineage>
</organism>
<dbReference type="Pfam" id="PF00122">
    <property type="entry name" value="E1-E2_ATPase"/>
    <property type="match status" value="1"/>
</dbReference>
<evidence type="ECO:0000256" key="12">
    <source>
        <dbReference type="ARBA" id="ARBA00022989"/>
    </source>
</evidence>
<dbReference type="InterPro" id="IPR036412">
    <property type="entry name" value="HAD-like_sf"/>
</dbReference>
<dbReference type="Gene3D" id="2.70.150.10">
    <property type="entry name" value="Calcium-transporting ATPase, cytoplasmic transduction domain A"/>
    <property type="match status" value="1"/>
</dbReference>
<dbReference type="OrthoDB" id="48943at2759"/>
<dbReference type="InterPro" id="IPR023299">
    <property type="entry name" value="ATPase_P-typ_cyto_dom_N"/>
</dbReference>
<evidence type="ECO:0000256" key="4">
    <source>
        <dbReference type="ARBA" id="ARBA00022553"/>
    </source>
</evidence>
<feature type="region of interest" description="Disordered" evidence="14">
    <location>
        <begin position="781"/>
        <end position="810"/>
    </location>
</feature>
<evidence type="ECO:0000259" key="17">
    <source>
        <dbReference type="Pfam" id="PF23143"/>
    </source>
</evidence>
<dbReference type="Gene3D" id="3.40.1110.10">
    <property type="entry name" value="Calcium-transporting ATPase, cytoplasmic domain N"/>
    <property type="match status" value="1"/>
</dbReference>
<dbReference type="GO" id="GO:0005524">
    <property type="term" value="F:ATP binding"/>
    <property type="evidence" value="ECO:0007669"/>
    <property type="project" value="UniProtKB-KW"/>
</dbReference>
<dbReference type="NCBIfam" id="TIGR01494">
    <property type="entry name" value="ATPase_P-type"/>
    <property type="match status" value="1"/>
</dbReference>
<dbReference type="InterPro" id="IPR023298">
    <property type="entry name" value="ATPase_P-typ_TM_dom_sf"/>
</dbReference>
<dbReference type="InterPro" id="IPR059000">
    <property type="entry name" value="ATPase_P-type_domA"/>
</dbReference>
<evidence type="ECO:0000313" key="18">
    <source>
        <dbReference type="EMBL" id="PIO33905.1"/>
    </source>
</evidence>
<accession>A0A2G9S1H3</accession>
<evidence type="ECO:0000256" key="11">
    <source>
        <dbReference type="ARBA" id="ARBA00022967"/>
    </source>
</evidence>
<dbReference type="GO" id="GO:0019829">
    <property type="term" value="F:ATPase-coupled monoatomic cation transmembrane transporter activity"/>
    <property type="evidence" value="ECO:0007669"/>
    <property type="project" value="TreeGrafter"/>
</dbReference>
<dbReference type="InterPro" id="IPR023214">
    <property type="entry name" value="HAD_sf"/>
</dbReference>
<feature type="transmembrane region" description="Helical" evidence="15">
    <location>
        <begin position="948"/>
        <end position="969"/>
    </location>
</feature>
<feature type="transmembrane region" description="Helical" evidence="15">
    <location>
        <begin position="403"/>
        <end position="422"/>
    </location>
</feature>
<feature type="transmembrane region" description="Helical" evidence="15">
    <location>
        <begin position="226"/>
        <end position="244"/>
    </location>
</feature>
<evidence type="ECO:0000313" key="19">
    <source>
        <dbReference type="Proteomes" id="UP000228934"/>
    </source>
</evidence>
<gene>
    <name evidence="18" type="ORF">AB205_0130340</name>
</gene>
<reference evidence="19" key="1">
    <citation type="journal article" date="2017" name="Nat. Commun.">
        <title>The North American bullfrog draft genome provides insight into hormonal regulation of long noncoding RNA.</title>
        <authorList>
            <person name="Hammond S.A."/>
            <person name="Warren R.L."/>
            <person name="Vandervalk B.P."/>
            <person name="Kucuk E."/>
            <person name="Khan H."/>
            <person name="Gibb E.A."/>
            <person name="Pandoh P."/>
            <person name="Kirk H."/>
            <person name="Zhao Y."/>
            <person name="Jones M."/>
            <person name="Mungall A.J."/>
            <person name="Coope R."/>
            <person name="Pleasance S."/>
            <person name="Moore R.A."/>
            <person name="Holt R.A."/>
            <person name="Round J.M."/>
            <person name="Ohora S."/>
            <person name="Walle B.V."/>
            <person name="Veldhoen N."/>
            <person name="Helbing C.C."/>
            <person name="Birol I."/>
        </authorList>
    </citation>
    <scope>NUCLEOTIDE SEQUENCE [LARGE SCALE GENOMIC DNA]</scope>
</reference>
<evidence type="ECO:0000256" key="14">
    <source>
        <dbReference type="SAM" id="MobiDB-lite"/>
    </source>
</evidence>
<evidence type="ECO:0000256" key="9">
    <source>
        <dbReference type="ARBA" id="ARBA00022840"/>
    </source>
</evidence>
<name>A0A2G9S1H3_AQUCT</name>
<feature type="domain" description="P5A-ATPase transmembrane helical hairpin" evidence="17">
    <location>
        <begin position="28"/>
        <end position="95"/>
    </location>
</feature>
<dbReference type="GO" id="GO:0006874">
    <property type="term" value="P:intracellular calcium ion homeostasis"/>
    <property type="evidence" value="ECO:0007669"/>
    <property type="project" value="TreeGrafter"/>
</dbReference>
<dbReference type="GO" id="GO:0015662">
    <property type="term" value="F:P-type ion transporter activity"/>
    <property type="evidence" value="ECO:0007669"/>
    <property type="project" value="TreeGrafter"/>
</dbReference>
<feature type="transmembrane region" description="Helical" evidence="15">
    <location>
        <begin position="205"/>
        <end position="220"/>
    </location>
</feature>
<keyword evidence="12 15" id="KW-1133">Transmembrane helix</keyword>
<comment type="subcellular location">
    <subcellularLocation>
        <location evidence="1">Endoplasmic reticulum membrane</location>
        <topology evidence="1">Multi-pass membrane protein</topology>
    </subcellularLocation>
</comment>
<dbReference type="PANTHER" id="PTHR45630:SF7">
    <property type="entry name" value="ENDOPLASMIC RETICULUM TRANSMEMBRANE HELIX TRANSLOCASE"/>
    <property type="match status" value="1"/>
</dbReference>
<dbReference type="SUPFAM" id="SSF56784">
    <property type="entry name" value="HAD-like"/>
    <property type="match status" value="1"/>
</dbReference>
<keyword evidence="3" id="KW-0813">Transport</keyword>
<evidence type="ECO:0000256" key="1">
    <source>
        <dbReference type="ARBA" id="ARBA00004477"/>
    </source>
</evidence>
<dbReference type="SUPFAM" id="SSF81665">
    <property type="entry name" value="Calcium ATPase, transmembrane domain M"/>
    <property type="match status" value="1"/>
</dbReference>
<evidence type="ECO:0000256" key="7">
    <source>
        <dbReference type="ARBA" id="ARBA00022741"/>
    </source>
</evidence>
<dbReference type="InterPro" id="IPR008250">
    <property type="entry name" value="ATPase_P-typ_transduc_dom_A_sf"/>
</dbReference>
<evidence type="ECO:0000256" key="10">
    <source>
        <dbReference type="ARBA" id="ARBA00022842"/>
    </source>
</evidence>
<sequence>MAAAVSAGVNGVPAQDELVRSVTLYRRRPRLLTGTVLPFCILYPAWLYLWVSVYGVDEYPEAGLICLAALGVAHVLTVLSGLWSVHAHSALSCSKDPNPKTATFAKVVPYPNNGSAELVPLLREKSEDGKETLSFEFQKIKYSYDAEEKKVFFPVVFPLERPLSYYQSSKGYLEEADIKAAEKKYGINKAEMVVPDFLHLFKERAIAPFFVFQVFCVGLWCLDEYWYYSVFTLFMLVAFEASLVQQQMRNLSEIRKMGNKPYMIQVYRNRKWRPVSSDEIIPGDIVSIGRSANENLVPCDVLLLRGRCIVDEAMLTGESEPIEDLDADHVLDLNADSRLHVIFGGTKVVQHTPPQKATTGLKPLDNGCVAYVLRTGFNTSQGKLLRTILFGVKRVTANNLETFIFILFLLVFAIAAAAYVWIEGTKDPSRNRYKLFLECTLILTSVVPPELPIELSLAVNTSLIALAKLYVYCTEPFRIPFAGKVEICCFDKTDEKVFPRGIKTQGLKIHQRFHFASALKRMSVLASYERSGSTDLCCVATVKGAPETLQKMFSHCPEYYNQVHTEISREGARVLALGYKELGHLSHQQIREIKRETLECDLRFAGFIVVSCPLKADSKAVIKEIQNASHHIVMITGDNPLTACHVAQELSFIEKQHTLILQPTQDLKDASWVWQSIDGTVSLPAFPDSVKSFTDKYYLCLTGEGLSYLQVTRGNLLNALIPHTQVFARVSPKQKEFVITSLKELGYITLMCGDGTNDVGALKHANVGVALLANAPERLPEKKKPKREVLGDGRPLPPHSSNSIKPTSRAAKNRIMSQREEQHALQRERISQVLKELEEDQVQIVKLGDASIAAPFTSKLSSIQCICHVIKQGRCTLVTTLQMFKILALNALILAYGQSVLYLEGVKFSDFQATLQGLLLAGCFLFISRSKPLKYLSRERPLPNIFNLYTILTVILQFLVHFSSLIYLYRGAMERTEAKKDEFVDLYKEFEPSLVNSTVYIMSMAMQMATFAINYKGHPFMESLRENKPLLWSIVLSGMAILGLLSGTSPEFNEQFGLVDIPVEFKLVIVKVLLLDFCLAWVVDRILQYVLGSCKLKVPS</sequence>
<evidence type="ECO:0000259" key="16">
    <source>
        <dbReference type="Pfam" id="PF00122"/>
    </source>
</evidence>
<dbReference type="PRINTS" id="PR00119">
    <property type="entry name" value="CATATPASE"/>
</dbReference>
<dbReference type="Pfam" id="PF23143">
    <property type="entry name" value="2TM_P5A-ATPase"/>
    <property type="match status" value="1"/>
</dbReference>
<dbReference type="EMBL" id="KV929290">
    <property type="protein sequence ID" value="PIO33905.1"/>
    <property type="molecule type" value="Genomic_DNA"/>
</dbReference>
<keyword evidence="7" id="KW-0547">Nucleotide-binding</keyword>
<keyword evidence="9" id="KW-0067">ATP-binding</keyword>
<evidence type="ECO:0000256" key="5">
    <source>
        <dbReference type="ARBA" id="ARBA00022692"/>
    </source>
</evidence>
<evidence type="ECO:0000256" key="6">
    <source>
        <dbReference type="ARBA" id="ARBA00022723"/>
    </source>
</evidence>
<keyword evidence="13 15" id="KW-0472">Membrane</keyword>
<proteinExistence type="inferred from homology"/>